<reference evidence="2 3" key="1">
    <citation type="submission" date="2016-10" db="EMBL/GenBank/DDBJ databases">
        <title>The Draft Genome Sequence of Actinokineospora bangkokensis 44EHWT reveals the biosynthetic pathway of antifungal compounds Thailandins with unusual extender unit butylmalonyl-CoA.</title>
        <authorList>
            <person name="Greule A."/>
            <person name="Intra B."/>
            <person name="Flemming S."/>
            <person name="Rommel M.G."/>
            <person name="Panbangred W."/>
            <person name="Bechthold A."/>
        </authorList>
    </citation>
    <scope>NUCLEOTIDE SEQUENCE [LARGE SCALE GENOMIC DNA]</scope>
    <source>
        <strain evidence="2 3">44EHW</strain>
    </source>
</reference>
<organism evidence="2 3">
    <name type="scientific">Actinokineospora bangkokensis</name>
    <dbReference type="NCBI Taxonomy" id="1193682"/>
    <lineage>
        <taxon>Bacteria</taxon>
        <taxon>Bacillati</taxon>
        <taxon>Actinomycetota</taxon>
        <taxon>Actinomycetes</taxon>
        <taxon>Pseudonocardiales</taxon>
        <taxon>Pseudonocardiaceae</taxon>
        <taxon>Actinokineospora</taxon>
    </lineage>
</organism>
<accession>A0A1Q9LC49</accession>
<evidence type="ECO:0000313" key="2">
    <source>
        <dbReference type="EMBL" id="OLR89600.1"/>
    </source>
</evidence>
<sequence length="117" mass="12494">MHGGRVSSNPGDAGITVDDQGVRRQLADGSVESVDWAELAEVAIRTTPEGPWKEDVFFLLMREGGGGCAVPAGHPSADELMSRLQSLPGFDNDAFVESMTTVEDGLFVVWQRGEASD</sequence>
<evidence type="ECO:0000256" key="1">
    <source>
        <dbReference type="SAM" id="MobiDB-lite"/>
    </source>
</evidence>
<evidence type="ECO:0000313" key="3">
    <source>
        <dbReference type="Proteomes" id="UP000186040"/>
    </source>
</evidence>
<dbReference type="AlphaFoldDB" id="A0A1Q9LC49"/>
<dbReference type="Proteomes" id="UP000186040">
    <property type="component" value="Unassembled WGS sequence"/>
</dbReference>
<name>A0A1Q9LC49_9PSEU</name>
<dbReference type="EMBL" id="MKQR01000032">
    <property type="protein sequence ID" value="OLR89600.1"/>
    <property type="molecule type" value="Genomic_DNA"/>
</dbReference>
<feature type="compositionally biased region" description="Polar residues" evidence="1">
    <location>
        <begin position="1"/>
        <end position="10"/>
    </location>
</feature>
<feature type="region of interest" description="Disordered" evidence="1">
    <location>
        <begin position="1"/>
        <end position="21"/>
    </location>
</feature>
<dbReference type="STRING" id="1193682.BJP25_05075"/>
<protein>
    <submittedName>
        <fullName evidence="2">Uncharacterized protein</fullName>
    </submittedName>
</protein>
<gene>
    <name evidence="2" type="ORF">BJP25_05075</name>
</gene>
<proteinExistence type="predicted"/>
<comment type="caution">
    <text evidence="2">The sequence shown here is derived from an EMBL/GenBank/DDBJ whole genome shotgun (WGS) entry which is preliminary data.</text>
</comment>
<keyword evidence="3" id="KW-1185">Reference proteome</keyword>